<feature type="domain" description="Bacterial bifunctional deaminase-reductase C-terminal" evidence="1">
    <location>
        <begin position="5"/>
        <end position="179"/>
    </location>
</feature>
<gene>
    <name evidence="2" type="ORF">OJ962_25125</name>
</gene>
<evidence type="ECO:0000313" key="2">
    <source>
        <dbReference type="EMBL" id="MDA0140804.1"/>
    </source>
</evidence>
<dbReference type="InterPro" id="IPR050765">
    <property type="entry name" value="Riboflavin_Biosynth_HTPR"/>
</dbReference>
<reference evidence="2" key="1">
    <citation type="submission" date="2022-10" db="EMBL/GenBank/DDBJ databases">
        <title>The WGS of Solirubrobacter sp. CPCC 204708.</title>
        <authorList>
            <person name="Jiang Z."/>
        </authorList>
    </citation>
    <scope>NUCLEOTIDE SEQUENCE</scope>
    <source>
        <strain evidence="2">CPCC 204708</strain>
    </source>
</reference>
<dbReference type="PANTHER" id="PTHR38011">
    <property type="entry name" value="DIHYDROFOLATE REDUCTASE FAMILY PROTEIN (AFU_ORTHOLOGUE AFUA_8G06820)"/>
    <property type="match status" value="1"/>
</dbReference>
<dbReference type="InterPro" id="IPR024072">
    <property type="entry name" value="DHFR-like_dom_sf"/>
</dbReference>
<dbReference type="PANTHER" id="PTHR38011:SF12">
    <property type="entry name" value="BIFUNCTIONAL DEAMINASE-REDUCTASE DOMAIN PROTEIN"/>
    <property type="match status" value="1"/>
</dbReference>
<comment type="caution">
    <text evidence="2">The sequence shown here is derived from an EMBL/GenBank/DDBJ whole genome shotgun (WGS) entry which is preliminary data.</text>
</comment>
<keyword evidence="3" id="KW-1185">Reference proteome</keyword>
<proteinExistence type="predicted"/>
<dbReference type="SUPFAM" id="SSF53597">
    <property type="entry name" value="Dihydrofolate reductase-like"/>
    <property type="match status" value="1"/>
</dbReference>
<dbReference type="RefSeq" id="WP_202958209.1">
    <property type="nucleotide sequence ID" value="NZ_JAPCID010000045.1"/>
</dbReference>
<dbReference type="InterPro" id="IPR002734">
    <property type="entry name" value="RibDG_C"/>
</dbReference>
<organism evidence="2 3">
    <name type="scientific">Solirubrobacter deserti</name>
    <dbReference type="NCBI Taxonomy" id="2282478"/>
    <lineage>
        <taxon>Bacteria</taxon>
        <taxon>Bacillati</taxon>
        <taxon>Actinomycetota</taxon>
        <taxon>Thermoleophilia</taxon>
        <taxon>Solirubrobacterales</taxon>
        <taxon>Solirubrobacteraceae</taxon>
        <taxon>Solirubrobacter</taxon>
    </lineage>
</organism>
<sequence>MSKTTFDMSVSLDGYVRRADPSPEEPLGVRGEQLHRWAFGDDERDHHVMAEGGQGTGAVIAGRRTYDDSIRFWGADGPTGARRLPVVVVTHEPPADSPRDGVYRFVTGGIEAALRDAREAAAGKNVTIMGGADLGRQFLAARLIDELSIHLVPVLLGSGTPLFTGLPDGHLQLEPVAAIQSPNATHLRFRVVR</sequence>
<protein>
    <submittedName>
        <fullName evidence="2">Dihydrofolate reductase family protein</fullName>
    </submittedName>
</protein>
<accession>A0ABT4RQI9</accession>
<dbReference type="EMBL" id="JAPCID010000045">
    <property type="protein sequence ID" value="MDA0140804.1"/>
    <property type="molecule type" value="Genomic_DNA"/>
</dbReference>
<dbReference type="Gene3D" id="3.40.430.10">
    <property type="entry name" value="Dihydrofolate Reductase, subunit A"/>
    <property type="match status" value="1"/>
</dbReference>
<name>A0ABT4RQI9_9ACTN</name>
<dbReference type="Proteomes" id="UP001147700">
    <property type="component" value="Unassembled WGS sequence"/>
</dbReference>
<evidence type="ECO:0000259" key="1">
    <source>
        <dbReference type="Pfam" id="PF01872"/>
    </source>
</evidence>
<dbReference type="Pfam" id="PF01872">
    <property type="entry name" value="RibD_C"/>
    <property type="match status" value="1"/>
</dbReference>
<evidence type="ECO:0000313" key="3">
    <source>
        <dbReference type="Proteomes" id="UP001147700"/>
    </source>
</evidence>